<feature type="compositionally biased region" description="Polar residues" evidence="12">
    <location>
        <begin position="568"/>
        <end position="578"/>
    </location>
</feature>
<feature type="domain" description="E2F/DP family winged-helix DNA-binding" evidence="13">
    <location>
        <begin position="262"/>
        <end position="348"/>
    </location>
</feature>
<dbReference type="FunFam" id="1.10.10.10:FF:000100">
    <property type="entry name" value="E2F transcription factor 8"/>
    <property type="match status" value="1"/>
</dbReference>
<feature type="compositionally biased region" description="Low complexity" evidence="12">
    <location>
        <begin position="35"/>
        <end position="47"/>
    </location>
</feature>
<dbReference type="GO" id="GO:0060707">
    <property type="term" value="P:trophoblast giant cell differentiation"/>
    <property type="evidence" value="ECO:0007669"/>
    <property type="project" value="UniProtKB-ARBA"/>
</dbReference>
<accession>A0A6P3FM98</accession>
<keyword evidence="6" id="KW-0010">Activator</keyword>
<evidence type="ECO:0000256" key="5">
    <source>
        <dbReference type="ARBA" id="ARBA00023125"/>
    </source>
</evidence>
<dbReference type="GO" id="GO:0000978">
    <property type="term" value="F:RNA polymerase II cis-regulatory region sequence-specific DNA binding"/>
    <property type="evidence" value="ECO:0007669"/>
    <property type="project" value="InterPro"/>
</dbReference>
<feature type="region of interest" description="Disordered" evidence="12">
    <location>
        <begin position="409"/>
        <end position="433"/>
    </location>
</feature>
<dbReference type="OrthoDB" id="5318at2759"/>
<keyword evidence="3" id="KW-0678">Repressor</keyword>
<feature type="compositionally biased region" description="Polar residues" evidence="12">
    <location>
        <begin position="782"/>
        <end position="800"/>
    </location>
</feature>
<protein>
    <recommendedName>
        <fullName evidence="10">Transcription factor E2F8</fullName>
    </recommendedName>
</protein>
<evidence type="ECO:0000256" key="4">
    <source>
        <dbReference type="ARBA" id="ARBA00023015"/>
    </source>
</evidence>
<dbReference type="Pfam" id="PF02319">
    <property type="entry name" value="WHD_E2F_TDP"/>
    <property type="match status" value="2"/>
</dbReference>
<comment type="subcellular location">
    <subcellularLocation>
        <location evidence="1 11">Nucleus</location>
    </subcellularLocation>
</comment>
<evidence type="ECO:0000256" key="2">
    <source>
        <dbReference type="ARBA" id="ARBA00010940"/>
    </source>
</evidence>
<evidence type="ECO:0000259" key="13">
    <source>
        <dbReference type="SMART" id="SM01372"/>
    </source>
</evidence>
<dbReference type="RefSeq" id="XP_004642746.1">
    <property type="nucleotide sequence ID" value="XM_004642689.2"/>
</dbReference>
<feature type="compositionally biased region" description="Low complexity" evidence="12">
    <location>
        <begin position="801"/>
        <end position="816"/>
    </location>
</feature>
<evidence type="ECO:0000256" key="10">
    <source>
        <dbReference type="ARBA" id="ARBA00039673"/>
    </source>
</evidence>
<dbReference type="GO" id="GO:0070365">
    <property type="term" value="P:hepatocyte differentiation"/>
    <property type="evidence" value="ECO:0007669"/>
    <property type="project" value="UniProtKB-ARBA"/>
</dbReference>
<evidence type="ECO:0000256" key="9">
    <source>
        <dbReference type="ARBA" id="ARBA00023306"/>
    </source>
</evidence>
<organism evidence="14 15">
    <name type="scientific">Octodon degus</name>
    <name type="common">Degu</name>
    <name type="synonym">Sciurus degus</name>
    <dbReference type="NCBI Taxonomy" id="10160"/>
    <lineage>
        <taxon>Eukaryota</taxon>
        <taxon>Metazoa</taxon>
        <taxon>Chordata</taxon>
        <taxon>Craniata</taxon>
        <taxon>Vertebrata</taxon>
        <taxon>Euteleostomi</taxon>
        <taxon>Mammalia</taxon>
        <taxon>Eutheria</taxon>
        <taxon>Euarchontoglires</taxon>
        <taxon>Glires</taxon>
        <taxon>Rodentia</taxon>
        <taxon>Hystricomorpha</taxon>
        <taxon>Octodontidae</taxon>
        <taxon>Octodon</taxon>
    </lineage>
</organism>
<feature type="compositionally biased region" description="Basic and acidic residues" evidence="12">
    <location>
        <begin position="594"/>
        <end position="604"/>
    </location>
</feature>
<dbReference type="RefSeq" id="XP_023558599.1">
    <property type="nucleotide sequence ID" value="XM_023702831.1"/>
</dbReference>
<keyword evidence="5 11" id="KW-0238">DNA-binding</keyword>
<dbReference type="GO" id="GO:0001217">
    <property type="term" value="F:DNA-binding transcription repressor activity"/>
    <property type="evidence" value="ECO:0007669"/>
    <property type="project" value="UniProtKB-ARBA"/>
</dbReference>
<dbReference type="GO" id="GO:0032877">
    <property type="term" value="P:positive regulation of DNA endoreduplication"/>
    <property type="evidence" value="ECO:0007669"/>
    <property type="project" value="UniProtKB-ARBA"/>
</dbReference>
<dbReference type="PANTHER" id="PTHR12081">
    <property type="entry name" value="TRANSCRIPTION FACTOR E2F"/>
    <property type="match status" value="1"/>
</dbReference>
<dbReference type="CTD" id="79733"/>
<feature type="domain" description="E2F/DP family winged-helix DNA-binding" evidence="13">
    <location>
        <begin position="114"/>
        <end position="183"/>
    </location>
</feature>
<dbReference type="InterPro" id="IPR003316">
    <property type="entry name" value="E2F_WHTH_DNA-bd_dom"/>
</dbReference>
<feature type="compositionally biased region" description="Polar residues" evidence="12">
    <location>
        <begin position="540"/>
        <end position="550"/>
    </location>
</feature>
<dbReference type="Gene3D" id="1.10.10.10">
    <property type="entry name" value="Winged helix-like DNA-binding domain superfamily/Winged helix DNA-binding domain"/>
    <property type="match status" value="2"/>
</dbReference>
<evidence type="ECO:0000313" key="14">
    <source>
        <dbReference type="Proteomes" id="UP000515203"/>
    </source>
</evidence>
<dbReference type="PANTHER" id="PTHR12081:SF40">
    <property type="entry name" value="TRANSCRIPTION FACTOR E2F8"/>
    <property type="match status" value="1"/>
</dbReference>
<keyword evidence="9" id="KW-0131">Cell cycle</keyword>
<evidence type="ECO:0000313" key="15">
    <source>
        <dbReference type="RefSeq" id="XP_004642746.1"/>
    </source>
</evidence>
<evidence type="ECO:0000256" key="3">
    <source>
        <dbReference type="ARBA" id="ARBA00022491"/>
    </source>
</evidence>
<evidence type="ECO:0000256" key="6">
    <source>
        <dbReference type="ARBA" id="ARBA00023159"/>
    </source>
</evidence>
<dbReference type="InterPro" id="IPR036390">
    <property type="entry name" value="WH_DNA-bd_sf"/>
</dbReference>
<keyword evidence="14" id="KW-1185">Reference proteome</keyword>
<evidence type="ECO:0000256" key="1">
    <source>
        <dbReference type="ARBA" id="ARBA00004123"/>
    </source>
</evidence>
<dbReference type="AlphaFoldDB" id="A0A6P3FM98"/>
<dbReference type="InterPro" id="IPR036388">
    <property type="entry name" value="WH-like_DNA-bd_sf"/>
</dbReference>
<evidence type="ECO:0000313" key="16">
    <source>
        <dbReference type="RefSeq" id="XP_023558599.1"/>
    </source>
</evidence>
<feature type="compositionally biased region" description="Basic and acidic residues" evidence="12">
    <location>
        <begin position="557"/>
        <end position="567"/>
    </location>
</feature>
<feature type="region of interest" description="Disordered" evidence="12">
    <location>
        <begin position="533"/>
        <end position="609"/>
    </location>
</feature>
<dbReference type="GeneID" id="101569153"/>
<evidence type="ECO:0000256" key="11">
    <source>
        <dbReference type="RuleBase" id="RU003796"/>
    </source>
</evidence>
<reference evidence="15 16" key="1">
    <citation type="submission" date="2025-04" db="UniProtKB">
        <authorList>
            <consortium name="RefSeq"/>
        </authorList>
    </citation>
    <scope>IDENTIFICATION</scope>
</reference>
<dbReference type="SMART" id="SM01372">
    <property type="entry name" value="E2F_TDP"/>
    <property type="match status" value="2"/>
</dbReference>
<dbReference type="GO" id="GO:0032466">
    <property type="term" value="P:negative regulation of cytokinesis"/>
    <property type="evidence" value="ECO:0007669"/>
    <property type="project" value="UniProtKB-ARBA"/>
</dbReference>
<sequence>MENEKENLFIEPYKRVLTKSPLKECTRENVAQADLPSPTLGPLTTPTKPKEVSQGEPWTPTANLKMLISAVSPEIRSRDQKRGLFDNRRGLPEAKDCLRERLSGDEFEKSQPSRKEKSLGLLCHKFLARYPNYPNPAVNNDICLDEVAEELNVERRRIYDIVNVLESLHMVSRLAKNRYTWHGRHNLNKTLGTLKSVGVENKYAEQIMMLKKKESEQEFDFIKSYGIEDHIIKSNSDQNGHAEMCFVELPGVEFRAASVNSRKDKSLRVMSQKFVMLFLVSTPQIVSLEIAAKILIGEDHVDDLDKSKFKTKIRRLYDIANVLSSLDLIKKVHVTEERGRKPAFKWTGPEISPNTGGCSPVLPSAASDLGVRRSAKENCAKNLFASRGKPNFTRHPSLIKLVKSIESDRRKINSAPSSPVKSSRAESSQNSPLFPNKMAQLAAICKMQLEEQSSEPRKKMKVQLARSGHCKPVAPLDTSAKAELELTAPSLIQPLGVVPLVPSPLSPAVPVILPQASSGPSYAIYLQPAQAPTMTPPQGLSPTVRPTHSSKAVGAKDSAEATNEKATNDATRTDSASRAGSLLPAPERQVAKNRTREVPGEKGSKRPSTFEDCISKKKYKEDLKGIENVSATLFPSGYLIPLAQCSSLGAESILSNKENSGTLSPNHRIYSSPITGVIPVTSSELTAVNFPSFHVTPLKLMVSPTSVAAVHGGRNSPALASSHPIAIQNPSSAIVNFTLQHLGLISPSVQVSASPGPGSGTIPVSPRIEAISIVPENAGCQQARATSCDSPVPGQSQPNGQSVPVTGTQQPVPVTPKGSQLVAESFFRTPSGPIKPTGTSCMDFDGANKTSFGTLFVPQRKLEVSTEDVH</sequence>
<dbReference type="GO" id="GO:0002040">
    <property type="term" value="P:sprouting angiogenesis"/>
    <property type="evidence" value="ECO:0007669"/>
    <property type="project" value="UniProtKB-ARBA"/>
</dbReference>
<keyword evidence="7 11" id="KW-0804">Transcription</keyword>
<dbReference type="SUPFAM" id="SSF46785">
    <property type="entry name" value="Winged helix' DNA-binding domain"/>
    <property type="match status" value="2"/>
</dbReference>
<dbReference type="GO" id="GO:0060718">
    <property type="term" value="P:chorionic trophoblast cell differentiation"/>
    <property type="evidence" value="ECO:0007669"/>
    <property type="project" value="UniProtKB-ARBA"/>
</dbReference>
<feature type="region of interest" description="Disordered" evidence="12">
    <location>
        <begin position="782"/>
        <end position="816"/>
    </location>
</feature>
<dbReference type="GO" id="GO:0000981">
    <property type="term" value="F:DNA-binding transcription factor activity, RNA polymerase II-specific"/>
    <property type="evidence" value="ECO:0007669"/>
    <property type="project" value="TreeGrafter"/>
</dbReference>
<dbReference type="InterPro" id="IPR015633">
    <property type="entry name" value="E2F"/>
</dbReference>
<name>A0A6P3FM98_OCTDE</name>
<feature type="compositionally biased region" description="Polar residues" evidence="12">
    <location>
        <begin position="414"/>
        <end position="433"/>
    </location>
</feature>
<evidence type="ECO:0000256" key="8">
    <source>
        <dbReference type="ARBA" id="ARBA00023242"/>
    </source>
</evidence>
<dbReference type="Proteomes" id="UP000515203">
    <property type="component" value="Unplaced"/>
</dbReference>
<dbReference type="FunFam" id="1.10.10.10:FF:000073">
    <property type="entry name" value="E2F transcription factor 8"/>
    <property type="match status" value="1"/>
</dbReference>
<evidence type="ECO:0000256" key="12">
    <source>
        <dbReference type="SAM" id="MobiDB-lite"/>
    </source>
</evidence>
<gene>
    <name evidence="15 16" type="primary">E2f8</name>
</gene>
<evidence type="ECO:0000256" key="7">
    <source>
        <dbReference type="ARBA" id="ARBA00023163"/>
    </source>
</evidence>
<comment type="similarity">
    <text evidence="2 11">Belongs to the E2F/DP family.</text>
</comment>
<keyword evidence="8 11" id="KW-0539">Nucleus</keyword>
<proteinExistence type="inferred from homology"/>
<dbReference type="GO" id="GO:0090575">
    <property type="term" value="C:RNA polymerase II transcription regulator complex"/>
    <property type="evidence" value="ECO:0007669"/>
    <property type="project" value="TreeGrafter"/>
</dbReference>
<feature type="region of interest" description="Disordered" evidence="12">
    <location>
        <begin position="28"/>
        <end position="58"/>
    </location>
</feature>
<keyword evidence="4 11" id="KW-0805">Transcription regulation</keyword>